<evidence type="ECO:0008006" key="6">
    <source>
        <dbReference type="Google" id="ProtNLM"/>
    </source>
</evidence>
<dbReference type="GO" id="GO:0006412">
    <property type="term" value="P:translation"/>
    <property type="evidence" value="ECO:0007669"/>
    <property type="project" value="InterPro"/>
</dbReference>
<dbReference type="SUPFAM" id="SSF47060">
    <property type="entry name" value="S15/NS1 RNA-binding domain"/>
    <property type="match status" value="1"/>
</dbReference>
<evidence type="ECO:0000313" key="4">
    <source>
        <dbReference type="EMBL" id="KAA8901016.1"/>
    </source>
</evidence>
<dbReference type="InterPro" id="IPR009068">
    <property type="entry name" value="uS15_NS1_RNA-bd_sf"/>
</dbReference>
<dbReference type="GO" id="GO:0005737">
    <property type="term" value="C:cytoplasm"/>
    <property type="evidence" value="ECO:0007669"/>
    <property type="project" value="UniProtKB-ARBA"/>
</dbReference>
<accession>A0A642UMU4</accession>
<comment type="similarity">
    <text evidence="1">Belongs to the universal ribosomal protein uS15 family.</text>
</comment>
<dbReference type="PANTHER" id="PTHR23321">
    <property type="entry name" value="RIBOSOMAL PROTEIN S15, BACTERIAL AND ORGANELLAR"/>
    <property type="match status" value="1"/>
</dbReference>
<dbReference type="PANTHER" id="PTHR23321:SF26">
    <property type="entry name" value="SMALL RIBOSOMAL SUBUNIT PROTEIN US15M"/>
    <property type="match status" value="1"/>
</dbReference>
<organism evidence="4 5">
    <name type="scientific">Diutina rugosa</name>
    <name type="common">Yeast</name>
    <name type="synonym">Candida rugosa</name>
    <dbReference type="NCBI Taxonomy" id="5481"/>
    <lineage>
        <taxon>Eukaryota</taxon>
        <taxon>Fungi</taxon>
        <taxon>Dikarya</taxon>
        <taxon>Ascomycota</taxon>
        <taxon>Saccharomycotina</taxon>
        <taxon>Pichiomycetes</taxon>
        <taxon>Debaryomycetaceae</taxon>
        <taxon>Diutina</taxon>
    </lineage>
</organism>
<name>A0A642UMU4_DIURU</name>
<protein>
    <recommendedName>
        <fullName evidence="6">Ribosomal protein S15</fullName>
    </recommendedName>
</protein>
<keyword evidence="3" id="KW-0687">Ribonucleoprotein</keyword>
<dbReference type="GO" id="GO:1990904">
    <property type="term" value="C:ribonucleoprotein complex"/>
    <property type="evidence" value="ECO:0007669"/>
    <property type="project" value="UniProtKB-KW"/>
</dbReference>
<evidence type="ECO:0000313" key="5">
    <source>
        <dbReference type="Proteomes" id="UP000449547"/>
    </source>
</evidence>
<dbReference type="OrthoDB" id="441444at2759"/>
<dbReference type="GO" id="GO:0003735">
    <property type="term" value="F:structural constituent of ribosome"/>
    <property type="evidence" value="ECO:0007669"/>
    <property type="project" value="InterPro"/>
</dbReference>
<evidence type="ECO:0000256" key="2">
    <source>
        <dbReference type="ARBA" id="ARBA00022980"/>
    </source>
</evidence>
<keyword evidence="2" id="KW-0689">Ribosomal protein</keyword>
<proteinExistence type="inferred from homology"/>
<sequence length="323" mass="37308">MLKSFARLFTSGPSATAASSSGSATKINPKLAAKQFIAEDAPRNKARILRRKETRLKKQIVRDVNNFKKLSQRNERFSVDPVLGRDTGFMTRVRMELGNDESRLAYGYSREEFEKLVYGAEKVASGKSGLDSINEATRQVEERKKRALLTILNLKNTNTKDKRKMAISIARKEFERFDGDTGSSEVQAAVATIKIHFGMDHIKKFPKDKSHIQAVRELVQQRQRILKYLKKDDPERYYYTIAKLGLADDCITKEFNMGRQYFQDYKVWGDKQLIKLSKKQQLKADKLTELQKRVESYNQLAKVNHEILEGKRPAPYKFKNMKK</sequence>
<dbReference type="GeneID" id="54782037"/>
<dbReference type="CDD" id="cd00353">
    <property type="entry name" value="Ribosomal_S15p_S13e"/>
    <property type="match status" value="1"/>
</dbReference>
<dbReference type="InterPro" id="IPR000589">
    <property type="entry name" value="Ribosomal_uS15"/>
</dbReference>
<dbReference type="AlphaFoldDB" id="A0A642UMU4"/>
<dbReference type="InterPro" id="IPR005290">
    <property type="entry name" value="Ribosomal_uS15_bac-type"/>
</dbReference>
<dbReference type="OMA" id="FNMGRQY"/>
<dbReference type="Proteomes" id="UP000449547">
    <property type="component" value="Unassembled WGS sequence"/>
</dbReference>
<dbReference type="Pfam" id="PF00312">
    <property type="entry name" value="Ribosomal_S15"/>
    <property type="match status" value="1"/>
</dbReference>
<gene>
    <name evidence="4" type="ORF">DIURU_003386</name>
</gene>
<dbReference type="GO" id="GO:0005840">
    <property type="term" value="C:ribosome"/>
    <property type="evidence" value="ECO:0007669"/>
    <property type="project" value="UniProtKB-KW"/>
</dbReference>
<evidence type="ECO:0000256" key="1">
    <source>
        <dbReference type="ARBA" id="ARBA00008434"/>
    </source>
</evidence>
<reference evidence="4 5" key="1">
    <citation type="submission" date="2019-07" db="EMBL/GenBank/DDBJ databases">
        <title>Genome assembly of two rare yeast pathogens: Diutina rugosa and Trichomonascus ciferrii.</title>
        <authorList>
            <person name="Mixao V."/>
            <person name="Saus E."/>
            <person name="Hansen A."/>
            <person name="Lass-Flor C."/>
            <person name="Gabaldon T."/>
        </authorList>
    </citation>
    <scope>NUCLEOTIDE SEQUENCE [LARGE SCALE GENOMIC DNA]</scope>
    <source>
        <strain evidence="4 5">CBS 613</strain>
    </source>
</reference>
<dbReference type="HAMAP" id="MF_01343_B">
    <property type="entry name" value="Ribosomal_uS15_B"/>
    <property type="match status" value="1"/>
</dbReference>
<dbReference type="Gene3D" id="1.10.287.10">
    <property type="entry name" value="S15/NS1, RNA-binding"/>
    <property type="match status" value="1"/>
</dbReference>
<comment type="caution">
    <text evidence="4">The sequence shown here is derived from an EMBL/GenBank/DDBJ whole genome shotgun (WGS) entry which is preliminary data.</text>
</comment>
<dbReference type="EMBL" id="SWFT01000105">
    <property type="protein sequence ID" value="KAA8901016.1"/>
    <property type="molecule type" value="Genomic_DNA"/>
</dbReference>
<keyword evidence="5" id="KW-1185">Reference proteome</keyword>
<dbReference type="VEuPathDB" id="FungiDB:DIURU_003386"/>
<dbReference type="RefSeq" id="XP_034011639.1">
    <property type="nucleotide sequence ID" value="XM_034156142.1"/>
</dbReference>
<evidence type="ECO:0000256" key="3">
    <source>
        <dbReference type="ARBA" id="ARBA00023274"/>
    </source>
</evidence>
<dbReference type="SMART" id="SM01387">
    <property type="entry name" value="Ribosomal_S15"/>
    <property type="match status" value="1"/>
</dbReference>